<evidence type="ECO:0000256" key="1">
    <source>
        <dbReference type="SAM" id="MobiDB-lite"/>
    </source>
</evidence>
<dbReference type="AlphaFoldDB" id="A0A9Q0L1B5"/>
<accession>A0A9Q0L1B5</accession>
<gene>
    <name evidence="2" type="ORF">NE237_010811</name>
</gene>
<feature type="compositionally biased region" description="Basic and acidic residues" evidence="1">
    <location>
        <begin position="140"/>
        <end position="153"/>
    </location>
</feature>
<feature type="region of interest" description="Disordered" evidence="1">
    <location>
        <begin position="140"/>
        <end position="165"/>
    </location>
</feature>
<name>A0A9Q0L1B5_9MAGN</name>
<evidence type="ECO:0000313" key="2">
    <source>
        <dbReference type="EMBL" id="KAJ4980031.1"/>
    </source>
</evidence>
<feature type="compositionally biased region" description="Basic and acidic residues" evidence="1">
    <location>
        <begin position="228"/>
        <end position="237"/>
    </location>
</feature>
<protein>
    <submittedName>
        <fullName evidence="2">Uncharacterized protein</fullName>
    </submittedName>
</protein>
<comment type="caution">
    <text evidence="2">The sequence shown here is derived from an EMBL/GenBank/DDBJ whole genome shotgun (WGS) entry which is preliminary data.</text>
</comment>
<dbReference type="Proteomes" id="UP001141806">
    <property type="component" value="Unassembled WGS sequence"/>
</dbReference>
<feature type="region of interest" description="Disordered" evidence="1">
    <location>
        <begin position="223"/>
        <end position="257"/>
    </location>
</feature>
<keyword evidence="3" id="KW-1185">Reference proteome</keyword>
<dbReference type="EMBL" id="JAMYWD010000002">
    <property type="protein sequence ID" value="KAJ4980031.1"/>
    <property type="molecule type" value="Genomic_DNA"/>
</dbReference>
<organism evidence="2 3">
    <name type="scientific">Protea cynaroides</name>
    <dbReference type="NCBI Taxonomy" id="273540"/>
    <lineage>
        <taxon>Eukaryota</taxon>
        <taxon>Viridiplantae</taxon>
        <taxon>Streptophyta</taxon>
        <taxon>Embryophyta</taxon>
        <taxon>Tracheophyta</taxon>
        <taxon>Spermatophyta</taxon>
        <taxon>Magnoliopsida</taxon>
        <taxon>Proteales</taxon>
        <taxon>Proteaceae</taxon>
        <taxon>Protea</taxon>
    </lineage>
</organism>
<evidence type="ECO:0000313" key="3">
    <source>
        <dbReference type="Proteomes" id="UP001141806"/>
    </source>
</evidence>
<reference evidence="2" key="1">
    <citation type="journal article" date="2023" name="Plant J.">
        <title>The genome of the king protea, Protea cynaroides.</title>
        <authorList>
            <person name="Chang J."/>
            <person name="Duong T.A."/>
            <person name="Schoeman C."/>
            <person name="Ma X."/>
            <person name="Roodt D."/>
            <person name="Barker N."/>
            <person name="Li Z."/>
            <person name="Van de Peer Y."/>
            <person name="Mizrachi E."/>
        </authorList>
    </citation>
    <scope>NUCLEOTIDE SEQUENCE</scope>
    <source>
        <tissue evidence="2">Young leaves</tissue>
    </source>
</reference>
<sequence length="295" mass="31230">MGFSSIAGEGGDAHMVGIDEGCCLQATVPVIPLSTVRGVLSHEAILMESSGGLLQVNDSGLPVAPSFVGDGLSQRMRKKRRWSASEKGKMPLVQPAKDDVFQPLSLMLLWLRGRKILALILLQQILVVRPKLLLSNEEPSKEIPNEVSVEHENPVAGSDDVADGGNTGKWADVADSEGAVMGNSDGVSIQKTVQNSPGLFVSRMDNSSVLMAVNGQCDFRASPISGEVRQDGSRVEARPVASSDMDESDSPLDSQGALQLGTSSLNVSAGRVEVVCKPPSCRLPRGTMRFTNPAP</sequence>
<proteinExistence type="predicted"/>